<dbReference type="SUPFAM" id="SSF56784">
    <property type="entry name" value="HAD-like"/>
    <property type="match status" value="1"/>
</dbReference>
<dbReference type="AlphaFoldDB" id="A0A6M3XFE9"/>
<accession>A0A6M3XFE9</accession>
<dbReference type="EMBL" id="MT144630">
    <property type="protein sequence ID" value="QJH95843.1"/>
    <property type="molecule type" value="Genomic_DNA"/>
</dbReference>
<evidence type="ECO:0000313" key="1">
    <source>
        <dbReference type="EMBL" id="QJH95843.1"/>
    </source>
</evidence>
<proteinExistence type="predicted"/>
<reference evidence="1" key="1">
    <citation type="submission" date="2020-03" db="EMBL/GenBank/DDBJ databases">
        <title>The deep terrestrial virosphere.</title>
        <authorList>
            <person name="Holmfeldt K."/>
            <person name="Nilsson E."/>
            <person name="Simone D."/>
            <person name="Lopez-Fernandez M."/>
            <person name="Wu X."/>
            <person name="de Brujin I."/>
            <person name="Lundin D."/>
            <person name="Andersson A."/>
            <person name="Bertilsson S."/>
            <person name="Dopson M."/>
        </authorList>
    </citation>
    <scope>NUCLEOTIDE SEQUENCE</scope>
    <source>
        <strain evidence="1">TM448B00540</strain>
    </source>
</reference>
<organism evidence="1">
    <name type="scientific">viral metagenome</name>
    <dbReference type="NCBI Taxonomy" id="1070528"/>
    <lineage>
        <taxon>unclassified sequences</taxon>
        <taxon>metagenomes</taxon>
        <taxon>organismal metagenomes</taxon>
    </lineage>
</organism>
<dbReference type="InterPro" id="IPR023214">
    <property type="entry name" value="HAD_sf"/>
</dbReference>
<dbReference type="Gene3D" id="3.40.50.1000">
    <property type="entry name" value="HAD superfamily/HAD-like"/>
    <property type="match status" value="1"/>
</dbReference>
<sequence length="158" mass="18550">MGWVIKVRIGIDLDGVIAEIDLFKLRSIDFESNEETKKDLESWYYKSCKVQFDPSLIALPEDDIIIITSRDEPLKEITYTWLKKHNIPYSRIIFAHLAPGNYIGSSLIDWFREQAKLKAKILKEEKIDIYLEDTPEVVRFLRELCPEIKIIIYGDRIS</sequence>
<gene>
    <name evidence="1" type="ORF">TM448B00540_0033</name>
</gene>
<name>A0A6M3XFE9_9ZZZZ</name>
<dbReference type="InterPro" id="IPR036412">
    <property type="entry name" value="HAD-like_sf"/>
</dbReference>
<protein>
    <submittedName>
        <fullName evidence="1">Uncharacterized protein</fullName>
    </submittedName>
</protein>